<dbReference type="AlphaFoldDB" id="A0AAD7GWW7"/>
<proteinExistence type="predicted"/>
<protein>
    <recommendedName>
        <fullName evidence="3">Cell division cycle protein 123</fullName>
    </recommendedName>
</protein>
<comment type="caution">
    <text evidence="1">The sequence shown here is derived from an EMBL/GenBank/DDBJ whole genome shotgun (WGS) entry which is preliminary data.</text>
</comment>
<organism evidence="1 2">
    <name type="scientific">Mycena rosella</name>
    <name type="common">Pink bonnet</name>
    <name type="synonym">Agaricus rosellus</name>
    <dbReference type="NCBI Taxonomy" id="1033263"/>
    <lineage>
        <taxon>Eukaryota</taxon>
        <taxon>Fungi</taxon>
        <taxon>Dikarya</taxon>
        <taxon>Basidiomycota</taxon>
        <taxon>Agaricomycotina</taxon>
        <taxon>Agaricomycetes</taxon>
        <taxon>Agaricomycetidae</taxon>
        <taxon>Agaricales</taxon>
        <taxon>Marasmiineae</taxon>
        <taxon>Mycenaceae</taxon>
        <taxon>Mycena</taxon>
    </lineage>
</organism>
<evidence type="ECO:0008006" key="3">
    <source>
        <dbReference type="Google" id="ProtNLM"/>
    </source>
</evidence>
<sequence length="312" mass="35057">MYLNLVQSTEVSENTESYNTCQHDPSLLPPALRSLIPTNPPNIRTIFFGPWTALIFQSRKIDPADIPIVTLTPHYAKTLRDASTVATLTLRLSESNKEDLLDPSPFDHLFQSGAPQRYFARYDLASPKDSPCQPLLTSAQAVVDQLATSHRSNHAITDALNDGLPICVYFTPWDDAMDTRREYRVFCPPTSVYHPHPSRVTAVSQYSWHTRSILANLPRAQLDEEVAHLLQGVERVHAEIMVHSLENGMHAGLNKEGFVFDVYVYEDTREVRLLELNPFGVTSSCGSCLFNWVTDAETLYGGKDEIEVRLAV</sequence>
<evidence type="ECO:0000313" key="1">
    <source>
        <dbReference type="EMBL" id="KAJ7706946.1"/>
    </source>
</evidence>
<dbReference type="Pfam" id="PF07065">
    <property type="entry name" value="D123"/>
    <property type="match status" value="1"/>
</dbReference>
<evidence type="ECO:0000313" key="2">
    <source>
        <dbReference type="Proteomes" id="UP001221757"/>
    </source>
</evidence>
<keyword evidence="2" id="KW-1185">Reference proteome</keyword>
<dbReference type="EMBL" id="JARKIE010000006">
    <property type="protein sequence ID" value="KAJ7706946.1"/>
    <property type="molecule type" value="Genomic_DNA"/>
</dbReference>
<accession>A0AAD7GWW7</accession>
<name>A0AAD7GWW7_MYCRO</name>
<gene>
    <name evidence="1" type="ORF">B0H17DRAFT_1287837</name>
</gene>
<dbReference type="Proteomes" id="UP001221757">
    <property type="component" value="Unassembled WGS sequence"/>
</dbReference>
<dbReference type="InterPro" id="IPR009772">
    <property type="entry name" value="CDC123"/>
</dbReference>
<reference evidence="1" key="1">
    <citation type="submission" date="2023-03" db="EMBL/GenBank/DDBJ databases">
        <title>Massive genome expansion in bonnet fungi (Mycena s.s.) driven by repeated elements and novel gene families across ecological guilds.</title>
        <authorList>
            <consortium name="Lawrence Berkeley National Laboratory"/>
            <person name="Harder C.B."/>
            <person name="Miyauchi S."/>
            <person name="Viragh M."/>
            <person name="Kuo A."/>
            <person name="Thoen E."/>
            <person name="Andreopoulos B."/>
            <person name="Lu D."/>
            <person name="Skrede I."/>
            <person name="Drula E."/>
            <person name="Henrissat B."/>
            <person name="Morin E."/>
            <person name="Kohler A."/>
            <person name="Barry K."/>
            <person name="LaButti K."/>
            <person name="Morin E."/>
            <person name="Salamov A."/>
            <person name="Lipzen A."/>
            <person name="Mereny Z."/>
            <person name="Hegedus B."/>
            <person name="Baldrian P."/>
            <person name="Stursova M."/>
            <person name="Weitz H."/>
            <person name="Taylor A."/>
            <person name="Grigoriev I.V."/>
            <person name="Nagy L.G."/>
            <person name="Martin F."/>
            <person name="Kauserud H."/>
        </authorList>
    </citation>
    <scope>NUCLEOTIDE SEQUENCE</scope>
    <source>
        <strain evidence="1">CBHHK067</strain>
    </source>
</reference>